<evidence type="ECO:0000313" key="4">
    <source>
        <dbReference type="EMBL" id="MBP1954445.1"/>
    </source>
</evidence>
<comment type="similarity">
    <text evidence="1">Belongs to the universal stress protein A family.</text>
</comment>
<dbReference type="RefSeq" id="WP_188870307.1">
    <property type="nucleotide sequence ID" value="NZ_BMOO01000002.1"/>
</dbReference>
<evidence type="ECO:0000313" key="3">
    <source>
        <dbReference type="EMBL" id="GGM61057.1"/>
    </source>
</evidence>
<organism evidence="3 5">
    <name type="scientific">Halarchaeum rubridurum</name>
    <dbReference type="NCBI Taxonomy" id="489911"/>
    <lineage>
        <taxon>Archaea</taxon>
        <taxon>Methanobacteriati</taxon>
        <taxon>Methanobacteriota</taxon>
        <taxon>Stenosarchaea group</taxon>
        <taxon>Halobacteria</taxon>
        <taxon>Halobacteriales</taxon>
        <taxon>Halobacteriaceae</taxon>
    </lineage>
</organism>
<sequence length="132" mass="14152">MSTRTILVAVSRDEDDAIRVSETVERLYEADEVEIGLVHCFTENPEGASAAQLSSVRHVSEYLEEASFDVEVHERSGEPASEVLEAAAELDADLVCLGGRRRSAAGKVMFGSTAQAILHDADRPVVLAPGPT</sequence>
<dbReference type="Gene3D" id="3.40.50.620">
    <property type="entry name" value="HUPs"/>
    <property type="match status" value="1"/>
</dbReference>
<dbReference type="EMBL" id="BMOO01000002">
    <property type="protein sequence ID" value="GGM61057.1"/>
    <property type="molecule type" value="Genomic_DNA"/>
</dbReference>
<reference evidence="4" key="3">
    <citation type="submission" date="2021-03" db="EMBL/GenBank/DDBJ databases">
        <title>Genomic Encyclopedia of Type Strains, Phase IV (KMG-IV): sequencing the most valuable type-strain genomes for metagenomic binning, comparative biology and taxonomic classification.</title>
        <authorList>
            <person name="Goeker M."/>
        </authorList>
    </citation>
    <scope>NUCLEOTIDE SEQUENCE</scope>
    <source>
        <strain evidence="4">DSM 22443</strain>
    </source>
</reference>
<dbReference type="PANTHER" id="PTHR46268:SF6">
    <property type="entry name" value="UNIVERSAL STRESS PROTEIN UP12"/>
    <property type="match status" value="1"/>
</dbReference>
<dbReference type="InterPro" id="IPR006016">
    <property type="entry name" value="UspA"/>
</dbReference>
<dbReference type="Pfam" id="PF00582">
    <property type="entry name" value="Usp"/>
    <property type="match status" value="1"/>
</dbReference>
<dbReference type="SUPFAM" id="SSF52402">
    <property type="entry name" value="Adenine nucleotide alpha hydrolases-like"/>
    <property type="match status" value="1"/>
</dbReference>
<name>A0A830FXM3_9EURY</name>
<keyword evidence="5" id="KW-1185">Reference proteome</keyword>
<dbReference type="InterPro" id="IPR006015">
    <property type="entry name" value="Universal_stress_UspA"/>
</dbReference>
<reference evidence="3" key="1">
    <citation type="journal article" date="2014" name="Int. J. Syst. Evol. Microbiol.">
        <title>Complete genome sequence of Corynebacterium casei LMG S-19264T (=DSM 44701T), isolated from a smear-ripened cheese.</title>
        <authorList>
            <consortium name="US DOE Joint Genome Institute (JGI-PGF)"/>
            <person name="Walter F."/>
            <person name="Albersmeier A."/>
            <person name="Kalinowski J."/>
            <person name="Ruckert C."/>
        </authorList>
    </citation>
    <scope>NUCLEOTIDE SEQUENCE</scope>
    <source>
        <strain evidence="3">JCM 16108</strain>
    </source>
</reference>
<dbReference type="CDD" id="cd00293">
    <property type="entry name" value="USP-like"/>
    <property type="match status" value="1"/>
</dbReference>
<feature type="domain" description="UspA" evidence="2">
    <location>
        <begin position="4"/>
        <end position="128"/>
    </location>
</feature>
<proteinExistence type="inferred from homology"/>
<gene>
    <name evidence="3" type="ORF">GCM10009017_09010</name>
    <name evidence="4" type="ORF">J2752_001357</name>
</gene>
<protein>
    <submittedName>
        <fullName evidence="4">Nucleotide-binding universal stress UspA family protein</fullName>
    </submittedName>
</protein>
<evidence type="ECO:0000313" key="5">
    <source>
        <dbReference type="Proteomes" id="UP000614609"/>
    </source>
</evidence>
<dbReference type="EMBL" id="JAGGKO010000002">
    <property type="protein sequence ID" value="MBP1954445.1"/>
    <property type="molecule type" value="Genomic_DNA"/>
</dbReference>
<evidence type="ECO:0000256" key="1">
    <source>
        <dbReference type="ARBA" id="ARBA00008791"/>
    </source>
</evidence>
<reference evidence="3" key="2">
    <citation type="submission" date="2020-09" db="EMBL/GenBank/DDBJ databases">
        <authorList>
            <person name="Sun Q."/>
            <person name="Ohkuma M."/>
        </authorList>
    </citation>
    <scope>NUCLEOTIDE SEQUENCE</scope>
    <source>
        <strain evidence="3">JCM 16108</strain>
    </source>
</reference>
<dbReference type="Proteomes" id="UP000765891">
    <property type="component" value="Unassembled WGS sequence"/>
</dbReference>
<dbReference type="Proteomes" id="UP000614609">
    <property type="component" value="Unassembled WGS sequence"/>
</dbReference>
<dbReference type="AlphaFoldDB" id="A0A830FXM3"/>
<comment type="caution">
    <text evidence="3">The sequence shown here is derived from an EMBL/GenBank/DDBJ whole genome shotgun (WGS) entry which is preliminary data.</text>
</comment>
<dbReference type="PRINTS" id="PR01438">
    <property type="entry name" value="UNVRSLSTRESS"/>
</dbReference>
<dbReference type="OrthoDB" id="281037at2157"/>
<dbReference type="PANTHER" id="PTHR46268">
    <property type="entry name" value="STRESS RESPONSE PROTEIN NHAX"/>
    <property type="match status" value="1"/>
</dbReference>
<evidence type="ECO:0000259" key="2">
    <source>
        <dbReference type="Pfam" id="PF00582"/>
    </source>
</evidence>
<accession>A0A830FXM3</accession>
<dbReference type="InterPro" id="IPR014729">
    <property type="entry name" value="Rossmann-like_a/b/a_fold"/>
</dbReference>